<feature type="domain" description="Carrier" evidence="1">
    <location>
        <begin position="8"/>
        <end position="60"/>
    </location>
</feature>
<name>A0A1V0TMM8_9ACTN</name>
<gene>
    <name evidence="2" type="ORF">B1H19_06645</name>
</gene>
<evidence type="ECO:0000313" key="3">
    <source>
        <dbReference type="Proteomes" id="UP000192726"/>
    </source>
</evidence>
<evidence type="ECO:0000259" key="1">
    <source>
        <dbReference type="Pfam" id="PF00550"/>
    </source>
</evidence>
<evidence type="ECO:0000313" key="2">
    <source>
        <dbReference type="EMBL" id="ARF53902.1"/>
    </source>
</evidence>
<reference evidence="2 3" key="1">
    <citation type="submission" date="2017-04" db="EMBL/GenBank/DDBJ databases">
        <title>Complete Genome Sequence of Streptomyces gilvosporeus F607, a Capable Producer of Natamycin.</title>
        <authorList>
            <person name="Zong G."/>
            <person name="Zhong C."/>
            <person name="Fu J."/>
            <person name="Qin R."/>
            <person name="Cao G."/>
        </authorList>
    </citation>
    <scope>NUCLEOTIDE SEQUENCE [LARGE SCALE GENOMIC DNA]</scope>
    <source>
        <strain evidence="2 3">F607</strain>
    </source>
</reference>
<dbReference type="InterPro" id="IPR036736">
    <property type="entry name" value="ACP-like_sf"/>
</dbReference>
<dbReference type="KEGG" id="sgv:B1H19_06645"/>
<dbReference type="Proteomes" id="UP000192726">
    <property type="component" value="Chromosome"/>
</dbReference>
<dbReference type="RefSeq" id="WP_083103689.1">
    <property type="nucleotide sequence ID" value="NZ_CP020569.1"/>
</dbReference>
<dbReference type="STRING" id="553510.B1H19_06645"/>
<sequence>MESVYDHLVTVLRDKFEADAEEIRPEATLASLELDSLAVVELYVTLQDHWGVPLEEDEAAAEMALHKLAQTVAAQLSAAGATTDPGDPR</sequence>
<keyword evidence="3" id="KW-1185">Reference proteome</keyword>
<proteinExistence type="predicted"/>
<dbReference type="OrthoDB" id="3192863at2"/>
<organism evidence="2 3">
    <name type="scientific">Streptomyces gilvosporeus</name>
    <dbReference type="NCBI Taxonomy" id="553510"/>
    <lineage>
        <taxon>Bacteria</taxon>
        <taxon>Bacillati</taxon>
        <taxon>Actinomycetota</taxon>
        <taxon>Actinomycetes</taxon>
        <taxon>Kitasatosporales</taxon>
        <taxon>Streptomycetaceae</taxon>
        <taxon>Streptomyces</taxon>
    </lineage>
</organism>
<dbReference type="Pfam" id="PF00550">
    <property type="entry name" value="PP-binding"/>
    <property type="match status" value="1"/>
</dbReference>
<dbReference type="EMBL" id="CP020569">
    <property type="protein sequence ID" value="ARF53902.1"/>
    <property type="molecule type" value="Genomic_DNA"/>
</dbReference>
<dbReference type="Gene3D" id="1.10.1200.10">
    <property type="entry name" value="ACP-like"/>
    <property type="match status" value="1"/>
</dbReference>
<dbReference type="AlphaFoldDB" id="A0A1V0TMM8"/>
<accession>A0A1V0TMM8</accession>
<dbReference type="SUPFAM" id="SSF47336">
    <property type="entry name" value="ACP-like"/>
    <property type="match status" value="1"/>
</dbReference>
<dbReference type="InterPro" id="IPR009081">
    <property type="entry name" value="PP-bd_ACP"/>
</dbReference>
<protein>
    <submittedName>
        <fullName evidence="2">Acyl carrier protein</fullName>
    </submittedName>
</protein>